<gene>
    <name evidence="7" type="primary">cbiA</name>
    <name evidence="10" type="ORF">SAMN05444972_103238</name>
</gene>
<keyword evidence="5 7" id="KW-0460">Magnesium</keyword>
<reference evidence="11" key="1">
    <citation type="submission" date="2016-10" db="EMBL/GenBank/DDBJ databases">
        <authorList>
            <person name="Varghese N."/>
            <person name="Submissions S."/>
        </authorList>
    </citation>
    <scope>NUCLEOTIDE SEQUENCE [LARGE SCALE GENOMIC DNA]</scope>
    <source>
        <strain evidence="11">DSM 45789</strain>
    </source>
</reference>
<comment type="function">
    <text evidence="7">Catalyzes the ATP-dependent amidation of the two carboxylate groups at positions a and c of cobyrinate, using either L-glutamine or ammonia as the nitrogen source.</text>
</comment>
<dbReference type="CDD" id="cd03130">
    <property type="entry name" value="GATase1_CobB"/>
    <property type="match status" value="1"/>
</dbReference>
<dbReference type="PANTHER" id="PTHR43873">
    <property type="entry name" value="COBYRINATE A,C-DIAMIDE SYNTHASE"/>
    <property type="match status" value="1"/>
</dbReference>
<dbReference type="GO" id="GO:0005524">
    <property type="term" value="F:ATP binding"/>
    <property type="evidence" value="ECO:0007669"/>
    <property type="project" value="UniProtKB-UniRule"/>
</dbReference>
<dbReference type="Pfam" id="PF01656">
    <property type="entry name" value="CbiA"/>
    <property type="match status" value="1"/>
</dbReference>
<evidence type="ECO:0000313" key="10">
    <source>
        <dbReference type="EMBL" id="SFS53464.1"/>
    </source>
</evidence>
<comment type="catalytic activity">
    <reaction evidence="7">
        <text>cob(II)yrinate + 2 L-glutamine + 2 ATP + 2 H2O = cob(II)yrinate a,c diamide + 2 L-glutamate + 2 ADP + 2 phosphate + 2 H(+)</text>
        <dbReference type="Rhea" id="RHEA:26289"/>
        <dbReference type="ChEBI" id="CHEBI:15377"/>
        <dbReference type="ChEBI" id="CHEBI:15378"/>
        <dbReference type="ChEBI" id="CHEBI:29985"/>
        <dbReference type="ChEBI" id="CHEBI:30616"/>
        <dbReference type="ChEBI" id="CHEBI:43474"/>
        <dbReference type="ChEBI" id="CHEBI:58359"/>
        <dbReference type="ChEBI" id="CHEBI:58537"/>
        <dbReference type="ChEBI" id="CHEBI:58894"/>
        <dbReference type="ChEBI" id="CHEBI:456216"/>
        <dbReference type="EC" id="6.3.5.11"/>
    </reaction>
</comment>
<evidence type="ECO:0000259" key="9">
    <source>
        <dbReference type="Pfam" id="PF07685"/>
    </source>
</evidence>
<dbReference type="InterPro" id="IPR029062">
    <property type="entry name" value="Class_I_gatase-like"/>
</dbReference>
<dbReference type="GO" id="GO:0009236">
    <property type="term" value="P:cobalamin biosynthetic process"/>
    <property type="evidence" value="ECO:0007669"/>
    <property type="project" value="UniProtKB-UniRule"/>
</dbReference>
<dbReference type="InterPro" id="IPR027417">
    <property type="entry name" value="P-loop_NTPase"/>
</dbReference>
<dbReference type="PANTHER" id="PTHR43873:SF1">
    <property type="entry name" value="COBYRINATE A,C-DIAMIDE SYNTHASE"/>
    <property type="match status" value="1"/>
</dbReference>
<dbReference type="NCBIfam" id="NF002204">
    <property type="entry name" value="PRK01077.1"/>
    <property type="match status" value="1"/>
</dbReference>
<evidence type="ECO:0000256" key="5">
    <source>
        <dbReference type="ARBA" id="ARBA00022842"/>
    </source>
</evidence>
<keyword evidence="11" id="KW-1185">Reference proteome</keyword>
<dbReference type="InterPro" id="IPR004484">
    <property type="entry name" value="CbiA/CobB_synth"/>
</dbReference>
<dbReference type="UniPathway" id="UPA00148">
    <property type="reaction ID" value="UER00231"/>
</dbReference>
<dbReference type="Proteomes" id="UP000198660">
    <property type="component" value="Unassembled WGS sequence"/>
</dbReference>
<feature type="domain" description="CobB/CobQ-like glutamine amidotransferase" evidence="9">
    <location>
        <begin position="258"/>
        <end position="448"/>
    </location>
</feature>
<dbReference type="HAMAP" id="MF_00027">
    <property type="entry name" value="CobB_CbiA"/>
    <property type="match status" value="1"/>
</dbReference>
<dbReference type="RefSeq" id="WP_091835100.1">
    <property type="nucleotide sequence ID" value="NZ_FPAA01000003.1"/>
</dbReference>
<dbReference type="EC" id="6.3.5.11" evidence="7"/>
<evidence type="ECO:0000256" key="3">
    <source>
        <dbReference type="ARBA" id="ARBA00022741"/>
    </source>
</evidence>
<keyword evidence="7" id="KW-0169">Cobalamin biosynthesis</keyword>
<evidence type="ECO:0000259" key="8">
    <source>
        <dbReference type="Pfam" id="PF01656"/>
    </source>
</evidence>
<accession>A0A1I6QLW6</accession>
<organism evidence="10 11">
    <name type="scientific">Marininema halotolerans</name>
    <dbReference type="NCBI Taxonomy" id="1155944"/>
    <lineage>
        <taxon>Bacteria</taxon>
        <taxon>Bacillati</taxon>
        <taxon>Bacillota</taxon>
        <taxon>Bacilli</taxon>
        <taxon>Bacillales</taxon>
        <taxon>Thermoactinomycetaceae</taxon>
        <taxon>Marininema</taxon>
    </lineage>
</organism>
<keyword evidence="2 7" id="KW-0436">Ligase</keyword>
<dbReference type="OrthoDB" id="9764035at2"/>
<keyword evidence="4 7" id="KW-0067">ATP-binding</keyword>
<dbReference type="NCBIfam" id="TIGR00379">
    <property type="entry name" value="cobB"/>
    <property type="match status" value="1"/>
</dbReference>
<evidence type="ECO:0000256" key="7">
    <source>
        <dbReference type="HAMAP-Rule" id="MF_00027"/>
    </source>
</evidence>
<feature type="active site" description="Nucleophile" evidence="7">
    <location>
        <position position="340"/>
    </location>
</feature>
<dbReference type="InterPro" id="IPR002586">
    <property type="entry name" value="CobQ/CobB/MinD/ParA_Nub-bd_dom"/>
</dbReference>
<evidence type="ECO:0000256" key="2">
    <source>
        <dbReference type="ARBA" id="ARBA00022598"/>
    </source>
</evidence>
<comment type="cofactor">
    <cofactor evidence="1 7">
        <name>Mg(2+)</name>
        <dbReference type="ChEBI" id="CHEBI:18420"/>
    </cofactor>
</comment>
<dbReference type="Gene3D" id="3.40.50.300">
    <property type="entry name" value="P-loop containing nucleotide triphosphate hydrolases"/>
    <property type="match status" value="2"/>
</dbReference>
<comment type="domain">
    <text evidence="7">Comprises of two domains. The C-terminal domain contains the binding site for glutamine and catalyzes the hydrolysis of this substrate to glutamate and ammonia. The N-terminal domain is anticipated to bind ATP and cobyrinate and catalyzes the ultimate synthesis of the diamide product. The ammonia produced via the glutaminase domain is probably translocated to the adjacent domain via a molecular tunnel, where it reacts with an activated intermediate.</text>
</comment>
<protein>
    <recommendedName>
        <fullName evidence="7">Cobyrinate a,c-diamide synthase</fullName>
        <ecNumber evidence="7">6.3.5.11</ecNumber>
    </recommendedName>
    <alternativeName>
        <fullName evidence="7">Cobyrinic acid a,c-diamide synthetase</fullName>
    </alternativeName>
</protein>
<keyword evidence="6 7" id="KW-0315">Glutamine amidotransferase</keyword>
<dbReference type="EMBL" id="FPAA01000003">
    <property type="protein sequence ID" value="SFS53464.1"/>
    <property type="molecule type" value="Genomic_DNA"/>
</dbReference>
<feature type="site" description="Increases nucleophilicity of active site Cys" evidence="7">
    <location>
        <position position="442"/>
    </location>
</feature>
<feature type="domain" description="CobQ/CobB/MinD/ParA nucleotide binding" evidence="8">
    <location>
        <begin position="9"/>
        <end position="194"/>
    </location>
</feature>
<evidence type="ECO:0000313" key="11">
    <source>
        <dbReference type="Proteomes" id="UP000198660"/>
    </source>
</evidence>
<sequence>MSHSTRPRLVIAGTGSGAGKTTVTLGLMAAFTRRGKRVQGFKIGPDYLDPSYHTAVTKRPSRNLDTWMMSPEQMLEVFIRGGKEADLSIIEGVMGMYDGKDPMSDHGSTADVAIHLESPIILVMDIGSMARSAAAIVRGFQSLNPRAKIAGVFLNRAGSEGHYQLCKAAIEKECQIPVVGWLGREEGIAIPERHLGLIPAVERGDLDPLFDTLAHAMEKTVDLDQLEKLATTAPTQSEPVPTLFIPQKNSIQEDPPVIAVARDAAFNFYYPENLELLEWYGATLCYFSPLEGEKVPVEADGLMIGGGFPEEYVEQLASQEKVKASIRERVKSGMPTFAECGGFMVLCERIRTLDGRNFPMVGLIPATVTMTDRLAALGYREVRANQDTILLKKGESAKGHEFRYSTLEESKIGDKIAYESIGRRGATFEGYVAGNLLAGYTHLHFASNGSMVQRWLETCRQYRKQKITQK</sequence>
<evidence type="ECO:0000256" key="4">
    <source>
        <dbReference type="ARBA" id="ARBA00022840"/>
    </source>
</evidence>
<evidence type="ECO:0000256" key="1">
    <source>
        <dbReference type="ARBA" id="ARBA00001946"/>
    </source>
</evidence>
<dbReference type="InterPro" id="IPR011698">
    <property type="entry name" value="GATase_3"/>
</dbReference>
<keyword evidence="3 7" id="KW-0547">Nucleotide-binding</keyword>
<comment type="pathway">
    <text evidence="7">Cofactor biosynthesis; adenosylcobalamin biosynthesis; cob(II)yrinate a,c-diamide from sirohydrochlorin (anaerobic route): step 10/10.</text>
</comment>
<evidence type="ECO:0000256" key="6">
    <source>
        <dbReference type="ARBA" id="ARBA00022962"/>
    </source>
</evidence>
<dbReference type="CDD" id="cd05388">
    <property type="entry name" value="CobB_N"/>
    <property type="match status" value="1"/>
</dbReference>
<dbReference type="PROSITE" id="PS51274">
    <property type="entry name" value="GATASE_COBBQ"/>
    <property type="match status" value="1"/>
</dbReference>
<dbReference type="GO" id="GO:0042242">
    <property type="term" value="F:cobyrinic acid a,c-diamide synthase activity"/>
    <property type="evidence" value="ECO:0007669"/>
    <property type="project" value="UniProtKB-UniRule"/>
</dbReference>
<dbReference type="Gene3D" id="3.40.50.880">
    <property type="match status" value="1"/>
</dbReference>
<comment type="similarity">
    <text evidence="7">Belongs to the CobB/CbiA family.</text>
</comment>
<dbReference type="AlphaFoldDB" id="A0A1I6QLW6"/>
<name>A0A1I6QLW6_9BACL</name>
<dbReference type="Pfam" id="PF07685">
    <property type="entry name" value="GATase_3"/>
    <property type="match status" value="1"/>
</dbReference>
<proteinExistence type="inferred from homology"/>
<dbReference type="SUPFAM" id="SSF52540">
    <property type="entry name" value="P-loop containing nucleoside triphosphate hydrolases"/>
    <property type="match status" value="1"/>
</dbReference>
<dbReference type="SUPFAM" id="SSF52317">
    <property type="entry name" value="Class I glutamine amidotransferase-like"/>
    <property type="match status" value="1"/>
</dbReference>
<comment type="miscellaneous">
    <text evidence="7">The a and c carboxylates of cobyrinate are activated for nucleophilic attack via formation of a phosphorylated intermediate by ATP. CbiA catalyzes first the amidation of the c-carboxylate, and then that of the a-carboxylate.</text>
</comment>